<dbReference type="SUPFAM" id="SSF50952">
    <property type="entry name" value="Soluble quinoprotein glucose dehydrogenase"/>
    <property type="match status" value="1"/>
</dbReference>
<evidence type="ECO:0000313" key="3">
    <source>
        <dbReference type="Proteomes" id="UP001172083"/>
    </source>
</evidence>
<evidence type="ECO:0000313" key="2">
    <source>
        <dbReference type="EMBL" id="MDN5211070.1"/>
    </source>
</evidence>
<protein>
    <submittedName>
        <fullName evidence="2">Sorbosone dehydrogenase family protein</fullName>
    </submittedName>
</protein>
<name>A0ABT8L2M7_9BACT</name>
<gene>
    <name evidence="2" type="ORF">QQ020_03385</name>
</gene>
<dbReference type="InterPro" id="IPR011041">
    <property type="entry name" value="Quinoprot_gluc/sorb_DH_b-prop"/>
</dbReference>
<reference evidence="2" key="1">
    <citation type="submission" date="2023-06" db="EMBL/GenBank/DDBJ databases">
        <title>Genomic of Agaribacillus aureum.</title>
        <authorList>
            <person name="Wang G."/>
        </authorList>
    </citation>
    <scope>NUCLEOTIDE SEQUENCE</scope>
    <source>
        <strain evidence="2">BMA12</strain>
    </source>
</reference>
<dbReference type="Proteomes" id="UP001172083">
    <property type="component" value="Unassembled WGS sequence"/>
</dbReference>
<dbReference type="PANTHER" id="PTHR33546:SF1">
    <property type="entry name" value="LARGE, MULTIFUNCTIONAL SECRETED PROTEIN"/>
    <property type="match status" value="1"/>
</dbReference>
<sequence length="382" mass="42801">MNLRITNAILFLALIAFPFFSCANTGGDDKKGKKAAENLDKIKLPEGFKISIYATDVENARSICLSPNGTLFVGNRGKDKVYALQDTDGDFKVDKKFTITTGLTMPNGVAFKDGDLYVAEVSRVLRFKDIESHLDNPPKPEVIYDQYPTKKHHGWKYIAFGPDGKLYIPVGAPCNICESEDEIFATITRMNPDGSGLEIFARGVRNSVGFTWHPDTKEMWFTDNGRDMLGDDMPPCELNRAPKKGMHFGYPYCHGGTIKDPEFGDKRPCEDFTLPAQNLGAHVAPLGLKFYNGTMFPEEYRKHVFIAEHGSWNRSKKSGYRITMVKLQENKAVGYETFAEGWLDHEAQDAWGRPVDLLFMPDGSMLLSDDKSGVIYRITYGG</sequence>
<feature type="domain" description="DUF7133" evidence="1">
    <location>
        <begin position="36"/>
        <end position="372"/>
    </location>
</feature>
<dbReference type="Pfam" id="PF23500">
    <property type="entry name" value="DUF7133"/>
    <property type="match status" value="1"/>
</dbReference>
<dbReference type="PANTHER" id="PTHR33546">
    <property type="entry name" value="LARGE, MULTIFUNCTIONAL SECRETED PROTEIN-RELATED"/>
    <property type="match status" value="1"/>
</dbReference>
<proteinExistence type="predicted"/>
<dbReference type="Gene3D" id="2.120.10.30">
    <property type="entry name" value="TolB, C-terminal domain"/>
    <property type="match status" value="1"/>
</dbReference>
<comment type="caution">
    <text evidence="2">The sequence shown here is derived from an EMBL/GenBank/DDBJ whole genome shotgun (WGS) entry which is preliminary data.</text>
</comment>
<dbReference type="InterPro" id="IPR011042">
    <property type="entry name" value="6-blade_b-propeller_TolB-like"/>
</dbReference>
<dbReference type="RefSeq" id="WP_346756406.1">
    <property type="nucleotide sequence ID" value="NZ_JAUJEB010000001.1"/>
</dbReference>
<accession>A0ABT8L2M7</accession>
<dbReference type="InterPro" id="IPR055557">
    <property type="entry name" value="DUF7133"/>
</dbReference>
<dbReference type="EMBL" id="JAUJEB010000001">
    <property type="protein sequence ID" value="MDN5211070.1"/>
    <property type="molecule type" value="Genomic_DNA"/>
</dbReference>
<organism evidence="2 3">
    <name type="scientific">Agaribacillus aureus</name>
    <dbReference type="NCBI Taxonomy" id="3051825"/>
    <lineage>
        <taxon>Bacteria</taxon>
        <taxon>Pseudomonadati</taxon>
        <taxon>Bacteroidota</taxon>
        <taxon>Cytophagia</taxon>
        <taxon>Cytophagales</taxon>
        <taxon>Splendidivirgaceae</taxon>
        <taxon>Agaribacillus</taxon>
    </lineage>
</organism>
<evidence type="ECO:0000259" key="1">
    <source>
        <dbReference type="Pfam" id="PF23500"/>
    </source>
</evidence>
<keyword evidence="3" id="KW-1185">Reference proteome</keyword>